<keyword evidence="6 11" id="KW-0067">ATP-binding</keyword>
<evidence type="ECO:0000256" key="6">
    <source>
        <dbReference type="ARBA" id="ARBA00022840"/>
    </source>
</evidence>
<dbReference type="RefSeq" id="WP_200163140.1">
    <property type="nucleotide sequence ID" value="NZ_BMXG01000025.1"/>
</dbReference>
<dbReference type="GO" id="GO:0071555">
    <property type="term" value="P:cell wall organization"/>
    <property type="evidence" value="ECO:0007669"/>
    <property type="project" value="UniProtKB-KW"/>
</dbReference>
<evidence type="ECO:0000256" key="2">
    <source>
        <dbReference type="ARBA" id="ARBA00022490"/>
    </source>
</evidence>
<dbReference type="GO" id="GO:0000287">
    <property type="term" value="F:magnesium ion binding"/>
    <property type="evidence" value="ECO:0007669"/>
    <property type="project" value="UniProtKB-UniRule"/>
</dbReference>
<dbReference type="InterPro" id="IPR013221">
    <property type="entry name" value="Mur_ligase_cen"/>
</dbReference>
<feature type="modified residue" description="N6-carboxylysine" evidence="11">
    <location>
        <position position="250"/>
    </location>
</feature>
<evidence type="ECO:0000256" key="4">
    <source>
        <dbReference type="ARBA" id="ARBA00022618"/>
    </source>
</evidence>
<keyword evidence="7 11" id="KW-0133">Cell shape</keyword>
<dbReference type="NCBIfam" id="NF001124">
    <property type="entry name" value="PRK00139.1-2"/>
    <property type="match status" value="1"/>
</dbReference>
<organism evidence="16 17">
    <name type="scientific">Cerasicoccus arenae</name>
    <dbReference type="NCBI Taxonomy" id="424488"/>
    <lineage>
        <taxon>Bacteria</taxon>
        <taxon>Pseudomonadati</taxon>
        <taxon>Verrucomicrobiota</taxon>
        <taxon>Opitutia</taxon>
        <taxon>Puniceicoccales</taxon>
        <taxon>Cerasicoccaceae</taxon>
        <taxon>Cerasicoccus</taxon>
    </lineage>
</organism>
<comment type="similarity">
    <text evidence="1 11">Belongs to the MurCDEF family. MurE subfamily.</text>
</comment>
<comment type="catalytic activity">
    <reaction evidence="11">
        <text>UDP-N-acetyl-alpha-D-muramoyl-L-alanyl-D-glutamate + meso-2,6-diaminopimelate + ATP = UDP-N-acetyl-alpha-D-muramoyl-L-alanyl-gamma-D-glutamyl-meso-2,6-diaminopimelate + ADP + phosphate + H(+)</text>
        <dbReference type="Rhea" id="RHEA:23676"/>
        <dbReference type="ChEBI" id="CHEBI:15378"/>
        <dbReference type="ChEBI" id="CHEBI:30616"/>
        <dbReference type="ChEBI" id="CHEBI:43474"/>
        <dbReference type="ChEBI" id="CHEBI:57791"/>
        <dbReference type="ChEBI" id="CHEBI:83900"/>
        <dbReference type="ChEBI" id="CHEBI:83905"/>
        <dbReference type="ChEBI" id="CHEBI:456216"/>
        <dbReference type="EC" id="6.3.2.13"/>
    </reaction>
</comment>
<evidence type="ECO:0000256" key="8">
    <source>
        <dbReference type="ARBA" id="ARBA00022984"/>
    </source>
</evidence>
<dbReference type="GO" id="GO:0051301">
    <property type="term" value="P:cell division"/>
    <property type="evidence" value="ECO:0007669"/>
    <property type="project" value="UniProtKB-KW"/>
</dbReference>
<feature type="binding site" evidence="11">
    <location>
        <begin position="438"/>
        <end position="441"/>
    </location>
    <ligand>
        <name>meso-2,6-diaminopimelate</name>
        <dbReference type="ChEBI" id="CHEBI:57791"/>
    </ligand>
</feature>
<dbReference type="EC" id="6.3.2.13" evidence="11"/>
<evidence type="ECO:0000313" key="17">
    <source>
        <dbReference type="Proteomes" id="UP000642829"/>
    </source>
</evidence>
<gene>
    <name evidence="11 16" type="primary">murE</name>
    <name evidence="16" type="ORF">GCM10007047_30830</name>
</gene>
<reference evidence="16" key="1">
    <citation type="journal article" date="2014" name="Int. J. Syst. Evol. Microbiol.">
        <title>Complete genome sequence of Corynebacterium casei LMG S-19264T (=DSM 44701T), isolated from a smear-ripened cheese.</title>
        <authorList>
            <consortium name="US DOE Joint Genome Institute (JGI-PGF)"/>
            <person name="Walter F."/>
            <person name="Albersmeier A."/>
            <person name="Kalinowski J."/>
            <person name="Ruckert C."/>
        </authorList>
    </citation>
    <scope>NUCLEOTIDE SEQUENCE</scope>
    <source>
        <strain evidence="16">KCTC 12870</strain>
    </source>
</reference>
<dbReference type="GO" id="GO:0005737">
    <property type="term" value="C:cytoplasm"/>
    <property type="evidence" value="ECO:0007669"/>
    <property type="project" value="UniProtKB-SubCell"/>
</dbReference>
<dbReference type="AlphaFoldDB" id="A0A8J3GER6"/>
<evidence type="ECO:0000256" key="7">
    <source>
        <dbReference type="ARBA" id="ARBA00022960"/>
    </source>
</evidence>
<keyword evidence="4 11" id="KW-0132">Cell division</keyword>
<dbReference type="PANTHER" id="PTHR23135">
    <property type="entry name" value="MUR LIGASE FAMILY MEMBER"/>
    <property type="match status" value="1"/>
</dbReference>
<keyword evidence="5 11" id="KW-0547">Nucleotide-binding</keyword>
<evidence type="ECO:0000313" key="16">
    <source>
        <dbReference type="EMBL" id="GHC11334.1"/>
    </source>
</evidence>
<dbReference type="NCBIfam" id="NF001126">
    <property type="entry name" value="PRK00139.1-4"/>
    <property type="match status" value="1"/>
</dbReference>
<keyword evidence="3 11" id="KW-0436">Ligase</keyword>
<dbReference type="PROSITE" id="PS01011">
    <property type="entry name" value="FOLYLPOLYGLU_SYNT_1"/>
    <property type="match status" value="1"/>
</dbReference>
<feature type="domain" description="Mur ligase C-terminal" evidence="14">
    <location>
        <begin position="365"/>
        <end position="491"/>
    </location>
</feature>
<evidence type="ECO:0000256" key="9">
    <source>
        <dbReference type="ARBA" id="ARBA00023306"/>
    </source>
</evidence>
<dbReference type="Gene3D" id="3.40.1190.10">
    <property type="entry name" value="Mur-like, catalytic domain"/>
    <property type="match status" value="1"/>
</dbReference>
<feature type="domain" description="Mur ligase N-terminal catalytic" evidence="13">
    <location>
        <begin position="54"/>
        <end position="126"/>
    </location>
</feature>
<keyword evidence="9 11" id="KW-0131">Cell cycle</keyword>
<feature type="binding site" evidence="11">
    <location>
        <position position="61"/>
    </location>
    <ligand>
        <name>UDP-N-acetyl-alpha-D-muramoyl-L-alanyl-D-glutamate</name>
        <dbReference type="ChEBI" id="CHEBI:83900"/>
    </ligand>
</feature>
<dbReference type="PANTHER" id="PTHR23135:SF4">
    <property type="entry name" value="UDP-N-ACETYLMURAMOYL-L-ALANYL-D-GLUTAMATE--2,6-DIAMINOPIMELATE LIGASE MURE HOMOLOG, CHLOROPLASTIC"/>
    <property type="match status" value="1"/>
</dbReference>
<feature type="binding site" evidence="11">
    <location>
        <begin position="141"/>
        <end position="147"/>
    </location>
    <ligand>
        <name>ATP</name>
        <dbReference type="ChEBI" id="CHEBI:30616"/>
    </ligand>
</feature>
<feature type="domain" description="Mur ligase central" evidence="15">
    <location>
        <begin position="139"/>
        <end position="342"/>
    </location>
</feature>
<dbReference type="GO" id="GO:0005524">
    <property type="term" value="F:ATP binding"/>
    <property type="evidence" value="ECO:0007669"/>
    <property type="project" value="UniProtKB-UniRule"/>
</dbReference>
<dbReference type="UniPathway" id="UPA00219"/>
<comment type="caution">
    <text evidence="11">Lacks conserved residue(s) required for the propagation of feature annotation.</text>
</comment>
<feature type="binding site" evidence="11">
    <location>
        <position position="493"/>
    </location>
    <ligand>
        <name>meso-2,6-diaminopimelate</name>
        <dbReference type="ChEBI" id="CHEBI:57791"/>
    </ligand>
</feature>
<comment type="cofactor">
    <cofactor evidence="11">
        <name>Mg(2+)</name>
        <dbReference type="ChEBI" id="CHEBI:18420"/>
    </cofactor>
</comment>
<dbReference type="SUPFAM" id="SSF63418">
    <property type="entry name" value="MurE/MurF N-terminal domain"/>
    <property type="match status" value="1"/>
</dbReference>
<dbReference type="InterPro" id="IPR004101">
    <property type="entry name" value="Mur_ligase_C"/>
</dbReference>
<dbReference type="Pfam" id="PF01225">
    <property type="entry name" value="Mur_ligase"/>
    <property type="match status" value="1"/>
</dbReference>
<evidence type="ECO:0000256" key="5">
    <source>
        <dbReference type="ARBA" id="ARBA00022741"/>
    </source>
</evidence>
<dbReference type="SUPFAM" id="SSF53623">
    <property type="entry name" value="MurD-like peptide ligases, catalytic domain"/>
    <property type="match status" value="1"/>
</dbReference>
<comment type="function">
    <text evidence="11">Catalyzes the addition of meso-diaminopimelic acid to the nucleotide precursor UDP-N-acetylmuramoyl-L-alanyl-D-glutamate (UMAG) in the biosynthesis of bacterial cell-wall peptidoglycan.</text>
</comment>
<keyword evidence="17" id="KW-1185">Reference proteome</keyword>
<keyword evidence="2 11" id="KW-0963">Cytoplasm</keyword>
<evidence type="ECO:0000256" key="3">
    <source>
        <dbReference type="ARBA" id="ARBA00022598"/>
    </source>
</evidence>
<dbReference type="HAMAP" id="MF_00208">
    <property type="entry name" value="MurE"/>
    <property type="match status" value="1"/>
</dbReference>
<dbReference type="InterPro" id="IPR035911">
    <property type="entry name" value="MurE/MurF_N"/>
</dbReference>
<name>A0A8J3GER6_9BACT</name>
<dbReference type="GO" id="GO:0008360">
    <property type="term" value="P:regulation of cell shape"/>
    <property type="evidence" value="ECO:0007669"/>
    <property type="project" value="UniProtKB-KW"/>
</dbReference>
<comment type="subcellular location">
    <subcellularLocation>
        <location evidence="11 12">Cytoplasm</location>
    </subcellularLocation>
</comment>
<feature type="binding site" evidence="11">
    <location>
        <position position="489"/>
    </location>
    <ligand>
        <name>meso-2,6-diaminopimelate</name>
        <dbReference type="ChEBI" id="CHEBI:57791"/>
    </ligand>
</feature>
<dbReference type="GO" id="GO:0009252">
    <property type="term" value="P:peptidoglycan biosynthetic process"/>
    <property type="evidence" value="ECO:0007669"/>
    <property type="project" value="UniProtKB-UniRule"/>
</dbReference>
<feature type="binding site" evidence="11">
    <location>
        <position position="210"/>
    </location>
    <ligand>
        <name>UDP-N-acetyl-alpha-D-muramoyl-L-alanyl-D-glutamate</name>
        <dbReference type="ChEBI" id="CHEBI:83900"/>
    </ligand>
</feature>
<keyword evidence="8 11" id="KW-0573">Peptidoglycan synthesis</keyword>
<comment type="caution">
    <text evidence="16">The sequence shown here is derived from an EMBL/GenBank/DDBJ whole genome shotgun (WGS) entry which is preliminary data.</text>
</comment>
<dbReference type="InterPro" id="IPR036565">
    <property type="entry name" value="Mur-like_cat_sf"/>
</dbReference>
<dbReference type="Gene3D" id="3.40.1390.10">
    <property type="entry name" value="MurE/MurF, N-terminal domain"/>
    <property type="match status" value="1"/>
</dbReference>
<evidence type="ECO:0000256" key="12">
    <source>
        <dbReference type="RuleBase" id="RU004135"/>
    </source>
</evidence>
<dbReference type="Gene3D" id="3.90.190.20">
    <property type="entry name" value="Mur ligase, C-terminal domain"/>
    <property type="match status" value="1"/>
</dbReference>
<comment type="pathway">
    <text evidence="11 12">Cell wall biogenesis; peptidoglycan biosynthesis.</text>
</comment>
<keyword evidence="10 11" id="KW-0961">Cell wall biogenesis/degradation</keyword>
<dbReference type="NCBIfam" id="TIGR01085">
    <property type="entry name" value="murE"/>
    <property type="match status" value="1"/>
</dbReference>
<feature type="binding site" evidence="11">
    <location>
        <position position="216"/>
    </location>
    <ligand>
        <name>UDP-N-acetyl-alpha-D-muramoyl-L-alanyl-D-glutamate</name>
        <dbReference type="ChEBI" id="CHEBI:83900"/>
    </ligand>
</feature>
<feature type="binding site" evidence="11">
    <location>
        <position position="218"/>
    </location>
    <ligand>
        <name>UDP-N-acetyl-alpha-D-muramoyl-L-alanyl-D-glutamate</name>
        <dbReference type="ChEBI" id="CHEBI:83900"/>
    </ligand>
</feature>
<evidence type="ECO:0000256" key="1">
    <source>
        <dbReference type="ARBA" id="ARBA00005898"/>
    </source>
</evidence>
<feature type="binding site" evidence="11">
    <location>
        <begin position="183"/>
        <end position="184"/>
    </location>
    <ligand>
        <name>UDP-N-acetyl-alpha-D-muramoyl-L-alanyl-D-glutamate</name>
        <dbReference type="ChEBI" id="CHEBI:83900"/>
    </ligand>
</feature>
<dbReference type="GO" id="GO:0004326">
    <property type="term" value="F:tetrahydrofolylpolyglutamate synthase activity"/>
    <property type="evidence" value="ECO:0007669"/>
    <property type="project" value="InterPro"/>
</dbReference>
<sequence>MIGFASLENTLSWGMTMRTNGPGSGGAMAAKRTMRALIHGVEQIKFSGNSDVPITCLITDSRRVTPGALFFAIDGANTSGSLYVEEAIDRGAVGIVCERPPGSRLSVPYLHVKDARVALAEIAGRFFDHPDRALELVGITGTNGKTTVSMLTQHLLADVPSTVGLIGTVRYDLGRRTLPSYKTTPESVDIYSMLDQMRIEGCHSAVLEVSSHAIDQQRVRGLRLPVAAFLNLTQDHIDYHESMEEYYNVKQRLFTGETGNKPEVAVVNVDDPHGRKLAADLEAKTRVITFGVSEDAEIRATAIKLSPTGSVFTLTWGQGEAEISTELAGKYNISNLLAALSICAAMGRDIGSLLPRIETFPGVPGRMERIDAGQSFPVLVDYAHTDDALRNALTMLREITPGRVLVVFGCGGNRDREKRPLMTTAVQEQADFAWATADNPRREALEAIFTDMRSGVTDADRIEFVDDRRRAISLALEAAQPGDCVLIAGKGHETYQEFADTVLPFDDRQVARELLNLKKLRPH</sequence>
<feature type="binding site" evidence="11">
    <location>
        <position position="414"/>
    </location>
    <ligand>
        <name>meso-2,6-diaminopimelate</name>
        <dbReference type="ChEBI" id="CHEBI:57791"/>
    </ligand>
</feature>
<dbReference type="InterPro" id="IPR018109">
    <property type="entry name" value="Folylpolyglutamate_synth_CS"/>
</dbReference>
<evidence type="ECO:0000259" key="15">
    <source>
        <dbReference type="Pfam" id="PF08245"/>
    </source>
</evidence>
<dbReference type="Pfam" id="PF08245">
    <property type="entry name" value="Mur_ligase_M"/>
    <property type="match status" value="1"/>
</dbReference>
<feature type="short sequence motif" description="Meso-diaminopimelate recognition motif" evidence="11">
    <location>
        <begin position="438"/>
        <end position="441"/>
    </location>
</feature>
<dbReference type="Pfam" id="PF02875">
    <property type="entry name" value="Mur_ligase_C"/>
    <property type="match status" value="1"/>
</dbReference>
<dbReference type="EMBL" id="BMXG01000025">
    <property type="protein sequence ID" value="GHC11334.1"/>
    <property type="molecule type" value="Genomic_DNA"/>
</dbReference>
<dbReference type="Proteomes" id="UP000642829">
    <property type="component" value="Unassembled WGS sequence"/>
</dbReference>
<protein>
    <recommendedName>
        <fullName evidence="11">UDP-N-acetylmuramoyl-L-alanyl-D-glutamate--2,6-diaminopimelate ligase</fullName>
        <ecNumber evidence="11">6.3.2.13</ecNumber>
    </recommendedName>
    <alternativeName>
        <fullName evidence="11">Meso-A2pm-adding enzyme</fullName>
    </alternativeName>
    <alternativeName>
        <fullName evidence="11">Meso-diaminopimelate-adding enzyme</fullName>
    </alternativeName>
    <alternativeName>
        <fullName evidence="11">UDP-MurNAc-L-Ala-D-Glu:meso-diaminopimelate ligase</fullName>
    </alternativeName>
    <alternativeName>
        <fullName evidence="11">UDP-MurNAc-tripeptide synthetase</fullName>
    </alternativeName>
    <alternativeName>
        <fullName evidence="11">UDP-N-acetylmuramyl-tripeptide synthetase</fullName>
    </alternativeName>
</protein>
<dbReference type="SUPFAM" id="SSF53244">
    <property type="entry name" value="MurD-like peptide ligases, peptide-binding domain"/>
    <property type="match status" value="1"/>
</dbReference>
<dbReference type="GO" id="GO:0008765">
    <property type="term" value="F:UDP-N-acetylmuramoylalanyl-D-glutamate-2,6-diaminopimelate ligase activity"/>
    <property type="evidence" value="ECO:0007669"/>
    <property type="project" value="UniProtKB-UniRule"/>
</dbReference>
<evidence type="ECO:0000256" key="11">
    <source>
        <dbReference type="HAMAP-Rule" id="MF_00208"/>
    </source>
</evidence>
<keyword evidence="11" id="KW-0460">Magnesium</keyword>
<evidence type="ECO:0000259" key="14">
    <source>
        <dbReference type="Pfam" id="PF02875"/>
    </source>
</evidence>
<dbReference type="InterPro" id="IPR005761">
    <property type="entry name" value="UDP-N-AcMur-Glu-dNH2Pim_ligase"/>
</dbReference>
<dbReference type="InterPro" id="IPR036615">
    <property type="entry name" value="Mur_ligase_C_dom_sf"/>
</dbReference>
<evidence type="ECO:0000256" key="10">
    <source>
        <dbReference type="ARBA" id="ARBA00023316"/>
    </source>
</evidence>
<dbReference type="InterPro" id="IPR000713">
    <property type="entry name" value="Mur_ligase_N"/>
</dbReference>
<evidence type="ECO:0000259" key="13">
    <source>
        <dbReference type="Pfam" id="PF01225"/>
    </source>
</evidence>
<reference evidence="16" key="2">
    <citation type="submission" date="2020-09" db="EMBL/GenBank/DDBJ databases">
        <authorList>
            <person name="Sun Q."/>
            <person name="Kim S."/>
        </authorList>
    </citation>
    <scope>NUCLEOTIDE SEQUENCE</scope>
    <source>
        <strain evidence="16">KCTC 12870</strain>
    </source>
</reference>
<comment type="PTM">
    <text evidence="11">Carboxylation is probably crucial for Mg(2+) binding and, consequently, for the gamma-phosphate positioning of ATP.</text>
</comment>
<proteinExistence type="inferred from homology"/>
<accession>A0A8J3GER6</accession>